<evidence type="ECO:0000313" key="1">
    <source>
        <dbReference type="EMBL" id="KAJ2794482.1"/>
    </source>
</evidence>
<gene>
    <name evidence="1" type="ORF">H4R21_005483</name>
</gene>
<evidence type="ECO:0000313" key="2">
    <source>
        <dbReference type="Proteomes" id="UP001140087"/>
    </source>
</evidence>
<sequence length="224" mass="23722">SLVDDGASEARASAHSSSRRSRRQRLRRRAAVRRSGSITSFEEASARSERSPHELPGGYMGVSGGQPGFDGDGRRGRVAYANGSDPIDALVRKDSIEMQELVSRPTADAGDRPEGYQPVETVYSSDGGEGDSDVSSGGRAAASRARRQNRDSSARRVSRLASDKGKERSGAPTASNTVAVSQLEWLALKAEVAALRTVIAGNEQVLQAIASHLSVPSHSPRAQP</sequence>
<reference evidence="1" key="1">
    <citation type="submission" date="2022-07" db="EMBL/GenBank/DDBJ databases">
        <title>Phylogenomic reconstructions and comparative analyses of Kickxellomycotina fungi.</title>
        <authorList>
            <person name="Reynolds N.K."/>
            <person name="Stajich J.E."/>
            <person name="Barry K."/>
            <person name="Grigoriev I.V."/>
            <person name="Crous P."/>
            <person name="Smith M.E."/>
        </authorList>
    </citation>
    <scope>NUCLEOTIDE SEQUENCE</scope>
    <source>
        <strain evidence="1">BCRC 34780</strain>
    </source>
</reference>
<dbReference type="EMBL" id="JANBUN010002495">
    <property type="protein sequence ID" value="KAJ2794482.1"/>
    <property type="molecule type" value="Genomic_DNA"/>
</dbReference>
<name>A0ACC1KSD5_9FUNG</name>
<accession>A0ACC1KSD5</accession>
<proteinExistence type="predicted"/>
<dbReference type="Proteomes" id="UP001140087">
    <property type="component" value="Unassembled WGS sequence"/>
</dbReference>
<organism evidence="1 2">
    <name type="scientific">Coemansia helicoidea</name>
    <dbReference type="NCBI Taxonomy" id="1286919"/>
    <lineage>
        <taxon>Eukaryota</taxon>
        <taxon>Fungi</taxon>
        <taxon>Fungi incertae sedis</taxon>
        <taxon>Zoopagomycota</taxon>
        <taxon>Kickxellomycotina</taxon>
        <taxon>Kickxellomycetes</taxon>
        <taxon>Kickxellales</taxon>
        <taxon>Kickxellaceae</taxon>
        <taxon>Coemansia</taxon>
    </lineage>
</organism>
<comment type="caution">
    <text evidence="1">The sequence shown here is derived from an EMBL/GenBank/DDBJ whole genome shotgun (WGS) entry which is preliminary data.</text>
</comment>
<protein>
    <submittedName>
        <fullName evidence="1">Uncharacterized protein</fullName>
    </submittedName>
</protein>
<keyword evidence="2" id="KW-1185">Reference proteome</keyword>
<feature type="non-terminal residue" evidence="1">
    <location>
        <position position="1"/>
    </location>
</feature>